<feature type="compositionally biased region" description="Low complexity" evidence="1">
    <location>
        <begin position="11"/>
        <end position="22"/>
    </location>
</feature>
<keyword evidence="3" id="KW-1185">Reference proteome</keyword>
<gene>
    <name evidence="2" type="ORF">RFI_24742</name>
</gene>
<reference evidence="2 3" key="1">
    <citation type="journal article" date="2013" name="Curr. Biol.">
        <title>The Genome of the Foraminiferan Reticulomyxa filosa.</title>
        <authorList>
            <person name="Glockner G."/>
            <person name="Hulsmann N."/>
            <person name="Schleicher M."/>
            <person name="Noegel A.A."/>
            <person name="Eichinger L."/>
            <person name="Gallinger C."/>
            <person name="Pawlowski J."/>
            <person name="Sierra R."/>
            <person name="Euteneuer U."/>
            <person name="Pillet L."/>
            <person name="Moustafa A."/>
            <person name="Platzer M."/>
            <person name="Groth M."/>
            <person name="Szafranski K."/>
            <person name="Schliwa M."/>
        </authorList>
    </citation>
    <scope>NUCLEOTIDE SEQUENCE [LARGE SCALE GENOMIC DNA]</scope>
</reference>
<feature type="compositionally biased region" description="Low complexity" evidence="1">
    <location>
        <begin position="292"/>
        <end position="302"/>
    </location>
</feature>
<dbReference type="AlphaFoldDB" id="X6MF34"/>
<name>X6MF34_RETFI</name>
<evidence type="ECO:0000256" key="1">
    <source>
        <dbReference type="SAM" id="MobiDB-lite"/>
    </source>
</evidence>
<organism evidence="2 3">
    <name type="scientific">Reticulomyxa filosa</name>
    <dbReference type="NCBI Taxonomy" id="46433"/>
    <lineage>
        <taxon>Eukaryota</taxon>
        <taxon>Sar</taxon>
        <taxon>Rhizaria</taxon>
        <taxon>Retaria</taxon>
        <taxon>Foraminifera</taxon>
        <taxon>Monothalamids</taxon>
        <taxon>Reticulomyxidae</taxon>
        <taxon>Reticulomyxa</taxon>
    </lineage>
</organism>
<feature type="compositionally biased region" description="Basic and acidic residues" evidence="1">
    <location>
        <begin position="1"/>
        <end position="10"/>
    </location>
</feature>
<comment type="caution">
    <text evidence="2">The sequence shown here is derived from an EMBL/GenBank/DDBJ whole genome shotgun (WGS) entry which is preliminary data.</text>
</comment>
<accession>X6MF34</accession>
<dbReference type="EMBL" id="ASPP01021242">
    <property type="protein sequence ID" value="ETO12633.1"/>
    <property type="molecule type" value="Genomic_DNA"/>
</dbReference>
<feature type="region of interest" description="Disordered" evidence="1">
    <location>
        <begin position="1"/>
        <end position="31"/>
    </location>
</feature>
<sequence>MTSLKKKETRSNSTSSATVNASKTERRSTENLARQHVQCNEVLQDVENELQQTRQENSFYEKQIGLIESTFKRRTTLEEQADQIRFYLSVLSENIQLQQEVLNDTTKYPINDKNGKKLRKEKILEIEKLVKTSTKHMDANLKTYRQTTDLLFTYDKKAYLRLLEGIKNFGDITATVRKNDGKATAMNEDTQHSVLLMADTNNWTLPDGSSFPPDLTSIVQSSTIALINTNTTAAMFIDDKEDHEGVLTRASESIPSRSNHHKEEHSSSLSGSMDALPIGSPLMVGDREKKSSSMSFDDTSYSHGKIAPSGSNTFTSSRLLNVWWQNK</sequence>
<proteinExistence type="predicted"/>
<protein>
    <submittedName>
        <fullName evidence="2">Uncharacterized protein</fullName>
    </submittedName>
</protein>
<dbReference type="Proteomes" id="UP000023152">
    <property type="component" value="Unassembled WGS sequence"/>
</dbReference>
<evidence type="ECO:0000313" key="2">
    <source>
        <dbReference type="EMBL" id="ETO12633.1"/>
    </source>
</evidence>
<evidence type="ECO:0000313" key="3">
    <source>
        <dbReference type="Proteomes" id="UP000023152"/>
    </source>
</evidence>
<feature type="non-terminal residue" evidence="2">
    <location>
        <position position="327"/>
    </location>
</feature>
<feature type="region of interest" description="Disordered" evidence="1">
    <location>
        <begin position="250"/>
        <end position="302"/>
    </location>
</feature>